<keyword evidence="1" id="KW-0812">Transmembrane</keyword>
<name>A0A9D1ITZ2_9FIRM</name>
<dbReference type="EMBL" id="DVMX01000107">
    <property type="protein sequence ID" value="HIU41989.1"/>
    <property type="molecule type" value="Genomic_DNA"/>
</dbReference>
<reference evidence="3" key="1">
    <citation type="submission" date="2020-10" db="EMBL/GenBank/DDBJ databases">
        <authorList>
            <person name="Gilroy R."/>
        </authorList>
    </citation>
    <scope>NUCLEOTIDE SEQUENCE</scope>
    <source>
        <strain evidence="3">4509</strain>
    </source>
</reference>
<proteinExistence type="predicted"/>
<evidence type="ECO:0000313" key="4">
    <source>
        <dbReference type="Proteomes" id="UP000824082"/>
    </source>
</evidence>
<evidence type="ECO:0000256" key="1">
    <source>
        <dbReference type="SAM" id="Phobius"/>
    </source>
</evidence>
<dbReference type="Proteomes" id="UP000824082">
    <property type="component" value="Unassembled WGS sequence"/>
</dbReference>
<dbReference type="PANTHER" id="PTHR36435">
    <property type="entry name" value="SLR1288 PROTEIN"/>
    <property type="match status" value="1"/>
</dbReference>
<gene>
    <name evidence="3" type="ORF">IAD19_05495</name>
</gene>
<evidence type="ECO:0000259" key="2">
    <source>
        <dbReference type="Pfam" id="PF02517"/>
    </source>
</evidence>
<dbReference type="GO" id="GO:0004175">
    <property type="term" value="F:endopeptidase activity"/>
    <property type="evidence" value="ECO:0007669"/>
    <property type="project" value="UniProtKB-ARBA"/>
</dbReference>
<dbReference type="InterPro" id="IPR003675">
    <property type="entry name" value="Rce1/LyrA-like_dom"/>
</dbReference>
<dbReference type="InterPro" id="IPR052710">
    <property type="entry name" value="CAAX_protease"/>
</dbReference>
<organism evidence="3 4">
    <name type="scientific">Candidatus Egerieicola faecale</name>
    <dbReference type="NCBI Taxonomy" id="2840774"/>
    <lineage>
        <taxon>Bacteria</taxon>
        <taxon>Bacillati</taxon>
        <taxon>Bacillota</taxon>
        <taxon>Clostridia</taxon>
        <taxon>Eubacteriales</taxon>
        <taxon>Oscillospiraceae</taxon>
        <taxon>Oscillospiraceae incertae sedis</taxon>
        <taxon>Candidatus Egerieicola</taxon>
    </lineage>
</organism>
<feature type="transmembrane region" description="Helical" evidence="1">
    <location>
        <begin position="78"/>
        <end position="97"/>
    </location>
</feature>
<dbReference type="GO" id="GO:0080120">
    <property type="term" value="P:CAAX-box protein maturation"/>
    <property type="evidence" value="ECO:0007669"/>
    <property type="project" value="UniProtKB-ARBA"/>
</dbReference>
<accession>A0A9D1ITZ2</accession>
<dbReference type="Pfam" id="PF02517">
    <property type="entry name" value="Rce1-like"/>
    <property type="match status" value="1"/>
</dbReference>
<feature type="domain" description="CAAX prenyl protease 2/Lysostaphin resistance protein A-like" evidence="2">
    <location>
        <begin position="163"/>
        <end position="250"/>
    </location>
</feature>
<dbReference type="AlphaFoldDB" id="A0A9D1ITZ2"/>
<reference evidence="3" key="2">
    <citation type="journal article" date="2021" name="PeerJ">
        <title>Extensive microbial diversity within the chicken gut microbiome revealed by metagenomics and culture.</title>
        <authorList>
            <person name="Gilroy R."/>
            <person name="Ravi A."/>
            <person name="Getino M."/>
            <person name="Pursley I."/>
            <person name="Horton D.L."/>
            <person name="Alikhan N.F."/>
            <person name="Baker D."/>
            <person name="Gharbi K."/>
            <person name="Hall N."/>
            <person name="Watson M."/>
            <person name="Adriaenssens E.M."/>
            <person name="Foster-Nyarko E."/>
            <person name="Jarju S."/>
            <person name="Secka A."/>
            <person name="Antonio M."/>
            <person name="Oren A."/>
            <person name="Chaudhuri R.R."/>
            <person name="La Ragione R."/>
            <person name="Hildebrand F."/>
            <person name="Pallen M.J."/>
        </authorList>
    </citation>
    <scope>NUCLEOTIDE SEQUENCE</scope>
    <source>
        <strain evidence="3">4509</strain>
    </source>
</reference>
<keyword evidence="1" id="KW-0472">Membrane</keyword>
<comment type="caution">
    <text evidence="3">The sequence shown here is derived from an EMBL/GenBank/DDBJ whole genome shotgun (WGS) entry which is preliminary data.</text>
</comment>
<feature type="transmembrane region" description="Helical" evidence="1">
    <location>
        <begin position="160"/>
        <end position="182"/>
    </location>
</feature>
<dbReference type="GO" id="GO:0008237">
    <property type="term" value="F:metallopeptidase activity"/>
    <property type="evidence" value="ECO:0007669"/>
    <property type="project" value="UniProtKB-KW"/>
</dbReference>
<feature type="transmembrane region" description="Helical" evidence="1">
    <location>
        <begin position="17"/>
        <end position="35"/>
    </location>
</feature>
<sequence>MEAAAVQKLQRHYYRKAVGATALALVGYCLLTLYLQWFCPRFGAFCWCLGELWSGSLSEGAFWLGYRNGVTELTGSSLYFALSQLILIPVCMTAAGWKCRRDAGAAPKLLAGKIDRRRLALGGLVAAFGYSLCQSFTWVWDVLFGSMGLPQASIPTIRWALGNPWLTLLLSVFISPVVEEYLFRGALLSRLRPYGDSFAIAASTVLFALMHNSLPQLFLALAVGLVLGWLTVRTGSLRTGILLHMLFNLVDWGRMMLLDNVAGISFWLQAFWIVLLVTCGGVLFWLFGQGRMKLDFAPAKIHIAHPWLRFFLHPAVILVAGYCLYRLIMGL</sequence>
<keyword evidence="3" id="KW-0482">Metalloprotease</keyword>
<feature type="transmembrane region" description="Helical" evidence="1">
    <location>
        <begin position="264"/>
        <end position="287"/>
    </location>
</feature>
<keyword evidence="3" id="KW-0645">Protease</keyword>
<keyword evidence="3" id="KW-0378">Hydrolase</keyword>
<feature type="transmembrane region" description="Helical" evidence="1">
    <location>
        <begin position="194"/>
        <end position="210"/>
    </location>
</feature>
<keyword evidence="1" id="KW-1133">Transmembrane helix</keyword>
<feature type="transmembrane region" description="Helical" evidence="1">
    <location>
        <begin position="307"/>
        <end position="328"/>
    </location>
</feature>
<protein>
    <submittedName>
        <fullName evidence="3">CPBP family intramembrane metalloprotease</fullName>
    </submittedName>
</protein>
<feature type="transmembrane region" description="Helical" evidence="1">
    <location>
        <begin position="118"/>
        <end position="140"/>
    </location>
</feature>
<dbReference type="PANTHER" id="PTHR36435:SF1">
    <property type="entry name" value="CAAX AMINO TERMINAL PROTEASE FAMILY PROTEIN"/>
    <property type="match status" value="1"/>
</dbReference>
<evidence type="ECO:0000313" key="3">
    <source>
        <dbReference type="EMBL" id="HIU41989.1"/>
    </source>
</evidence>